<sequence>MAAPQSNGRAKKTSKPKANGYLNGSPNVGSINGQPNGHASKSQSSSLAVRHRKPRRTFTGAVTSIVLRLSIWYFILTAAFRCPSSLTQLNDSSPRVCTPYLQARAYATPYLDPYYQTYLAPHVEKVKPYADRFERQIYTPAASFTKKQYATYGAHRVEQAQKQAAANWDKTVRPHLLTAQNAAQAQYDIHLGPHVEKASKAAGPYYKQAKATSQDIYHKSLLPAYEASLPYLHQARVQGHHLIVDVVFPHVRSAKDITWSFLVRNVWPQLRILYGDNVEPQLVRISERLGRYRDQKKVESVVKAADSKTSTVASDATKIVPTVAASSSSSLASVASASISSATEAASSVVNSILGGDASSVAAPEASIEPKDSDLSPEELKEKLNEDLRQWQSKFAAAADKGAEDLEQRVSEITQRQVEKGVNGQGKALIVKLEESADSTIAQLKSFIKRTVKALPEDATEQDLEAALEQCSTKARELGQTVKQKAQDVREWRASYDTETDTLVQAAVRSTVEVLEKIHGLGLQEVGMRWAWTDGVTYKDWQNYHKLKSTLTEWQAEVELVGARHEGLRVAHEEAKRTEDEAMAIASRNVNELVRLKDVAKWKLWAEDATDDFTNNAVPPRVRKAAQQVIDNVEDASSKVSEAVVGSETPVSESVASSIKSAASDASSKISAASSKVSQSVVGSETSSAESVISQASKVAVDGASSVSSGVSEAASSASSVASNAKDTVVDKASAASESPKKVWGGVAAQVLVEAREPVFDDVIDDDEDSNYSVKLQSIVADAGDRAAELTRAVSEALLGATKTQGSVESATSLASEQYAKAIAAASKALYGTQQQPLESATSVASVKFADAVTAASYAIYGTPTPTAVIKTVQVEVSSRYSNAVSIASEQLENAKSQLSILASGTQKPAYQTLLSGFEKAYSDSVAAASQQLQAALQYTESAKSYAAGPTQGYFESVSSIASSRLSEGLSQASAQFSSQPTSGVDSARRQYYEAIGLAHGRYSEFLGAASSAVYGPQQGTVESLASVASASAKSLASAASISAASVASGVSDSANSVAANAQSVASNAQAAAESLASQVSSGVIGSETAWTESVASQASENWEALIARASEQVYGQPTPWAQSVYSQAGAYGAQATARAAEQYAGIQALISELVVGKEPDFTESVMSRFASAYSTGLPAVVASAESYVNEQYGSASSYAGESFEAATDYAADAYASASSVVSSIFTPPAAVETILSQASAQIDQALESASVAVYGTPKGAAEQASESVASAYASIQSQVSEAIYGTKQAQDSFTAAAVSAQAAISAAIFGTPTATGYVASVTSGASDTYESVVSGAGEVYSSVASNAGEAYESVASVASENADYAYSKISSAVYGPEQGAMESASSRIALAVEAANSRISEMYASAASTAGEAASSVSSAATEATQRVKDEL</sequence>
<dbReference type="EMBL" id="SWKU01000001">
    <property type="protein sequence ID" value="KAF3010737.1"/>
    <property type="molecule type" value="Genomic_DNA"/>
</dbReference>
<evidence type="ECO:0000256" key="1">
    <source>
        <dbReference type="SAM" id="Coils"/>
    </source>
</evidence>
<feature type="compositionally biased region" description="Low complexity" evidence="2">
    <location>
        <begin position="1412"/>
        <end position="1426"/>
    </location>
</feature>
<gene>
    <name evidence="4" type="ORF">E8E13_006964</name>
</gene>
<feature type="transmembrane region" description="Helical" evidence="3">
    <location>
        <begin position="58"/>
        <end position="80"/>
    </location>
</feature>
<keyword evidence="1" id="KW-0175">Coiled coil</keyword>
<organism evidence="4 5">
    <name type="scientific">Curvularia kusanoi</name>
    <name type="common">Cochliobolus kusanoi</name>
    <dbReference type="NCBI Taxonomy" id="90978"/>
    <lineage>
        <taxon>Eukaryota</taxon>
        <taxon>Fungi</taxon>
        <taxon>Dikarya</taxon>
        <taxon>Ascomycota</taxon>
        <taxon>Pezizomycotina</taxon>
        <taxon>Dothideomycetes</taxon>
        <taxon>Pleosporomycetidae</taxon>
        <taxon>Pleosporales</taxon>
        <taxon>Pleosporineae</taxon>
        <taxon>Pleosporaceae</taxon>
        <taxon>Curvularia</taxon>
    </lineage>
</organism>
<feature type="region of interest" description="Disordered" evidence="2">
    <location>
        <begin position="1"/>
        <end position="53"/>
    </location>
</feature>
<keyword evidence="5" id="KW-1185">Reference proteome</keyword>
<comment type="caution">
    <text evidence="4">The sequence shown here is derived from an EMBL/GenBank/DDBJ whole genome shotgun (WGS) entry which is preliminary data.</text>
</comment>
<reference evidence="4" key="1">
    <citation type="submission" date="2019-04" db="EMBL/GenBank/DDBJ databases">
        <title>Sequencing of skin fungus with MAO and IRED activity.</title>
        <authorList>
            <person name="Marsaioli A.J."/>
            <person name="Bonatto J.M.C."/>
            <person name="Reis Junior O."/>
        </authorList>
    </citation>
    <scope>NUCLEOTIDE SEQUENCE</scope>
    <source>
        <strain evidence="4">30M1</strain>
    </source>
</reference>
<dbReference type="Proteomes" id="UP000801428">
    <property type="component" value="Unassembled WGS sequence"/>
</dbReference>
<accession>A0A9P4TN95</accession>
<evidence type="ECO:0000313" key="4">
    <source>
        <dbReference type="EMBL" id="KAF3010737.1"/>
    </source>
</evidence>
<keyword evidence="3" id="KW-0472">Membrane</keyword>
<keyword evidence="3" id="KW-1133">Transmembrane helix</keyword>
<evidence type="ECO:0000256" key="2">
    <source>
        <dbReference type="SAM" id="MobiDB-lite"/>
    </source>
</evidence>
<evidence type="ECO:0000313" key="5">
    <source>
        <dbReference type="Proteomes" id="UP000801428"/>
    </source>
</evidence>
<dbReference type="PANTHER" id="PTHR23242">
    <property type="entry name" value="TRANSCRIPTION FACTOR HOXA13"/>
    <property type="match status" value="1"/>
</dbReference>
<feature type="region of interest" description="Disordered" evidence="2">
    <location>
        <begin position="1412"/>
        <end position="1433"/>
    </location>
</feature>
<evidence type="ECO:0000256" key="3">
    <source>
        <dbReference type="SAM" id="Phobius"/>
    </source>
</evidence>
<proteinExistence type="predicted"/>
<protein>
    <submittedName>
        <fullName evidence="4">Uncharacterized protein</fullName>
    </submittedName>
</protein>
<feature type="coiled-coil region" evidence="1">
    <location>
        <begin position="381"/>
        <end position="416"/>
    </location>
</feature>
<dbReference type="OrthoDB" id="3260408at2759"/>
<keyword evidence="3" id="KW-0812">Transmembrane</keyword>
<feature type="compositionally biased region" description="Polar residues" evidence="2">
    <location>
        <begin position="22"/>
        <end position="47"/>
    </location>
</feature>
<dbReference type="PANTHER" id="PTHR23242:SF9">
    <property type="entry name" value="TRANSCRIPTION FACTOR HOXA13"/>
    <property type="match status" value="1"/>
</dbReference>
<name>A0A9P4TN95_CURKU</name>